<sequence length="246" mass="25823">MKLLQATLSLVFLLACSTSTSNASAVHDVCQHLTGGRHKPVVSYDDCVKFFQADKGSATADHRGLAAIAAKIIGATAKSTADRIAHLRASEKDKVRADCLGACAKVYSEAISQIGKAVKGIATGTKGSLGHAGTTLASVLDAPSTCEYGFRKLHKPSLLAAEDAKFRKEVAIALFVTGTLSRNSRITGTSICTENRAKDTMKLLLQALCPLVFLLACSTANASVLQDACKSFAAKHPDIGYGYCTN</sequence>
<dbReference type="NCBIfam" id="TIGR01614">
    <property type="entry name" value="PME_inhib"/>
    <property type="match status" value="1"/>
</dbReference>
<dbReference type="Pfam" id="PF04043">
    <property type="entry name" value="PMEI"/>
    <property type="match status" value="1"/>
</dbReference>
<protein>
    <recommendedName>
        <fullName evidence="5">Pectinesterase inhibitor domain-containing protein</fullName>
    </recommendedName>
</protein>
<organism evidence="6 7">
    <name type="scientific">Dichanthelium oligosanthes</name>
    <dbReference type="NCBI Taxonomy" id="888268"/>
    <lineage>
        <taxon>Eukaryota</taxon>
        <taxon>Viridiplantae</taxon>
        <taxon>Streptophyta</taxon>
        <taxon>Embryophyta</taxon>
        <taxon>Tracheophyta</taxon>
        <taxon>Spermatophyta</taxon>
        <taxon>Magnoliopsida</taxon>
        <taxon>Liliopsida</taxon>
        <taxon>Poales</taxon>
        <taxon>Poaceae</taxon>
        <taxon>PACMAD clade</taxon>
        <taxon>Panicoideae</taxon>
        <taxon>Panicodae</taxon>
        <taxon>Paniceae</taxon>
        <taxon>Dichantheliinae</taxon>
        <taxon>Dichanthelium</taxon>
    </lineage>
</organism>
<evidence type="ECO:0000256" key="4">
    <source>
        <dbReference type="SAM" id="SignalP"/>
    </source>
</evidence>
<dbReference type="GO" id="GO:0005576">
    <property type="term" value="C:extracellular region"/>
    <property type="evidence" value="ECO:0007669"/>
    <property type="project" value="UniProtKB-ARBA"/>
</dbReference>
<evidence type="ECO:0000256" key="1">
    <source>
        <dbReference type="ARBA" id="ARBA00022729"/>
    </source>
</evidence>
<evidence type="ECO:0000256" key="2">
    <source>
        <dbReference type="ARBA" id="ARBA00023157"/>
    </source>
</evidence>
<dbReference type="GO" id="GO:0004857">
    <property type="term" value="F:enzyme inhibitor activity"/>
    <property type="evidence" value="ECO:0007669"/>
    <property type="project" value="InterPro"/>
</dbReference>
<keyword evidence="7" id="KW-1185">Reference proteome</keyword>
<dbReference type="SUPFAM" id="SSF101148">
    <property type="entry name" value="Plant invertase/pectin methylesterase inhibitor"/>
    <property type="match status" value="1"/>
</dbReference>
<dbReference type="InterPro" id="IPR006501">
    <property type="entry name" value="Pectinesterase_inhib_dom"/>
</dbReference>
<accession>A0A1E5UPG7</accession>
<dbReference type="PANTHER" id="PTHR35357:SF24">
    <property type="entry name" value="OS04G0587200 PROTEIN"/>
    <property type="match status" value="1"/>
</dbReference>
<dbReference type="PANTHER" id="PTHR35357">
    <property type="entry name" value="OS02G0537100 PROTEIN"/>
    <property type="match status" value="1"/>
</dbReference>
<feature type="chain" id="PRO_5009187244" description="Pectinesterase inhibitor domain-containing protein" evidence="4">
    <location>
        <begin position="24"/>
        <end position="246"/>
    </location>
</feature>
<dbReference type="InterPro" id="IPR035513">
    <property type="entry name" value="Invertase/methylesterase_inhib"/>
</dbReference>
<evidence type="ECO:0000313" key="7">
    <source>
        <dbReference type="Proteomes" id="UP000095767"/>
    </source>
</evidence>
<proteinExistence type="inferred from homology"/>
<comment type="similarity">
    <text evidence="3">Belongs to the PMEI family.</text>
</comment>
<dbReference type="OrthoDB" id="1872906at2759"/>
<evidence type="ECO:0000313" key="6">
    <source>
        <dbReference type="EMBL" id="OEL14754.1"/>
    </source>
</evidence>
<keyword evidence="2" id="KW-1015">Disulfide bond</keyword>
<gene>
    <name evidence="6" type="ORF">BAE44_0024227</name>
</gene>
<comment type="caution">
    <text evidence="6">The sequence shown here is derived from an EMBL/GenBank/DDBJ whole genome shotgun (WGS) entry which is preliminary data.</text>
</comment>
<feature type="signal peptide" evidence="4">
    <location>
        <begin position="1"/>
        <end position="23"/>
    </location>
</feature>
<dbReference type="PROSITE" id="PS51257">
    <property type="entry name" value="PROKAR_LIPOPROTEIN"/>
    <property type="match status" value="1"/>
</dbReference>
<dbReference type="AlphaFoldDB" id="A0A1E5UPG7"/>
<reference evidence="6 7" key="1">
    <citation type="submission" date="2016-09" db="EMBL/GenBank/DDBJ databases">
        <title>The draft genome of Dichanthelium oligosanthes: A C3 panicoid grass species.</title>
        <authorList>
            <person name="Studer A.J."/>
            <person name="Schnable J.C."/>
            <person name="Brutnell T.P."/>
        </authorList>
    </citation>
    <scope>NUCLEOTIDE SEQUENCE [LARGE SCALE GENOMIC DNA]</scope>
    <source>
        <strain evidence="7">cv. Kellogg 1175</strain>
        <tissue evidence="6">Leaf</tissue>
    </source>
</reference>
<dbReference type="Proteomes" id="UP000095767">
    <property type="component" value="Unassembled WGS sequence"/>
</dbReference>
<dbReference type="FunFam" id="1.20.140.40:FF:000002">
    <property type="entry name" value="Putative invertase inhibitor"/>
    <property type="match status" value="1"/>
</dbReference>
<dbReference type="EMBL" id="LWDX02069090">
    <property type="protein sequence ID" value="OEL14754.1"/>
    <property type="molecule type" value="Genomic_DNA"/>
</dbReference>
<dbReference type="Gene3D" id="1.20.140.40">
    <property type="entry name" value="Invertase/pectin methylesterase inhibitor family protein"/>
    <property type="match status" value="1"/>
</dbReference>
<feature type="domain" description="Pectinesterase inhibitor" evidence="5">
    <location>
        <begin position="21"/>
        <end position="176"/>
    </location>
</feature>
<evidence type="ECO:0000256" key="3">
    <source>
        <dbReference type="ARBA" id="ARBA00038471"/>
    </source>
</evidence>
<dbReference type="STRING" id="888268.A0A1E5UPG7"/>
<keyword evidence="1 4" id="KW-0732">Signal</keyword>
<evidence type="ECO:0000259" key="5">
    <source>
        <dbReference type="SMART" id="SM00856"/>
    </source>
</evidence>
<dbReference type="SMART" id="SM00856">
    <property type="entry name" value="PMEI"/>
    <property type="match status" value="1"/>
</dbReference>
<name>A0A1E5UPG7_9POAL</name>